<evidence type="ECO:0000313" key="2">
    <source>
        <dbReference type="EMBL" id="NHN87515.1"/>
    </source>
</evidence>
<comment type="caution">
    <text evidence="2">The sequence shown here is derived from an EMBL/GenBank/DDBJ whole genome shotgun (WGS) entry which is preliminary data.</text>
</comment>
<reference evidence="2 3" key="1">
    <citation type="journal article" date="2020" name="Int. J. Syst. Evol. Microbiol.">
        <title>Novel acetic acid bacteria from cider fermentations: Acetobacter conturbans sp. nov. and Acetobacter fallax sp. nov.</title>
        <authorList>
            <person name="Sombolestani A.S."/>
            <person name="Cleenwerck I."/>
            <person name="Cnockaert M."/>
            <person name="Borremans W."/>
            <person name="Wieme A.D."/>
            <person name="De Vuyst L."/>
            <person name="Vandamme P."/>
        </authorList>
    </citation>
    <scope>NUCLEOTIDE SEQUENCE [LARGE SCALE GENOMIC DNA]</scope>
    <source>
        <strain evidence="2 3">LMG 1627</strain>
    </source>
</reference>
<name>A0ABX0JZS3_9PROT</name>
<keyword evidence="2" id="KW-0282">Flagellum</keyword>
<feature type="compositionally biased region" description="Basic residues" evidence="1">
    <location>
        <begin position="122"/>
        <end position="131"/>
    </location>
</feature>
<protein>
    <submittedName>
        <fullName evidence="2">Flagellar protein FlgN</fullName>
    </submittedName>
</protein>
<keyword evidence="3" id="KW-1185">Reference proteome</keyword>
<gene>
    <name evidence="2" type="ORF">GOB81_02565</name>
</gene>
<feature type="region of interest" description="Disordered" evidence="1">
    <location>
        <begin position="104"/>
        <end position="131"/>
    </location>
</feature>
<dbReference type="Proteomes" id="UP000631653">
    <property type="component" value="Unassembled WGS sequence"/>
</dbReference>
<evidence type="ECO:0000313" key="3">
    <source>
        <dbReference type="Proteomes" id="UP000631653"/>
    </source>
</evidence>
<dbReference type="EMBL" id="WOSY01000002">
    <property type="protein sequence ID" value="NHN87515.1"/>
    <property type="molecule type" value="Genomic_DNA"/>
</dbReference>
<keyword evidence="2" id="KW-0966">Cell projection</keyword>
<dbReference type="RefSeq" id="WP_173568814.1">
    <property type="nucleotide sequence ID" value="NZ_WOSY01000002.1"/>
</dbReference>
<proteinExistence type="predicted"/>
<sequence>MNEALSVIDSATSILEEENSNITDGNITAVAGLFKRKEAVLARLNSLSMECKSKAPSEVCCSAEVRDAAKKLETAIELNRTLLKRAMTAQAHIIQLLTSAVTRPDTKTPYGKNGSYNSAQKMHGKTYRKNA</sequence>
<evidence type="ECO:0000256" key="1">
    <source>
        <dbReference type="SAM" id="MobiDB-lite"/>
    </source>
</evidence>
<accession>A0ABX0JZS3</accession>
<organism evidence="2 3">
    <name type="scientific">Acetobacter conturbans</name>
    <dbReference type="NCBI Taxonomy" id="1737472"/>
    <lineage>
        <taxon>Bacteria</taxon>
        <taxon>Pseudomonadati</taxon>
        <taxon>Pseudomonadota</taxon>
        <taxon>Alphaproteobacteria</taxon>
        <taxon>Acetobacterales</taxon>
        <taxon>Acetobacteraceae</taxon>
        <taxon>Acetobacter</taxon>
    </lineage>
</organism>
<keyword evidence="2" id="KW-0969">Cilium</keyword>